<keyword evidence="4 6" id="KW-0256">Endoplasmic reticulum</keyword>
<comment type="similarity">
    <text evidence="2 6">Belongs to the SEC16 family.</text>
</comment>
<dbReference type="InterPro" id="IPR024298">
    <property type="entry name" value="Sec16_Sec23-bd"/>
</dbReference>
<feature type="compositionally biased region" description="Polar residues" evidence="7">
    <location>
        <begin position="468"/>
        <end position="483"/>
    </location>
</feature>
<evidence type="ECO:0000256" key="3">
    <source>
        <dbReference type="ARBA" id="ARBA00022448"/>
    </source>
</evidence>
<keyword evidence="5 6" id="KW-0931">ER-Golgi transport</keyword>
<feature type="region of interest" description="Disordered" evidence="7">
    <location>
        <begin position="801"/>
        <end position="822"/>
    </location>
</feature>
<dbReference type="GO" id="GO:0015031">
    <property type="term" value="P:protein transport"/>
    <property type="evidence" value="ECO:0007669"/>
    <property type="project" value="UniProtKB-KW"/>
</dbReference>
<feature type="region of interest" description="Disordered" evidence="7">
    <location>
        <begin position="1622"/>
        <end position="1652"/>
    </location>
</feature>
<dbReference type="OMA" id="ERVEYIM"/>
<feature type="region of interest" description="Disordered" evidence="7">
    <location>
        <begin position="1699"/>
        <end position="1731"/>
    </location>
</feature>
<evidence type="ECO:0000256" key="5">
    <source>
        <dbReference type="ARBA" id="ARBA00022892"/>
    </source>
</evidence>
<dbReference type="GO" id="GO:0012507">
    <property type="term" value="C:ER to Golgi transport vesicle membrane"/>
    <property type="evidence" value="ECO:0007669"/>
    <property type="project" value="TreeGrafter"/>
</dbReference>
<dbReference type="CDD" id="cd09233">
    <property type="entry name" value="ACE1-Sec16-like"/>
    <property type="match status" value="1"/>
</dbReference>
<keyword evidence="11" id="KW-1185">Reference proteome</keyword>
<dbReference type="GO" id="GO:0016192">
    <property type="term" value="P:vesicle-mediated transport"/>
    <property type="evidence" value="ECO:0007669"/>
    <property type="project" value="UniProtKB-KW"/>
</dbReference>
<feature type="domain" description="Sec16 Sec23-binding" evidence="8">
    <location>
        <begin position="987"/>
        <end position="1259"/>
    </location>
</feature>
<dbReference type="PANTHER" id="PTHR13402:SF6">
    <property type="entry name" value="SECRETORY 16, ISOFORM I"/>
    <property type="match status" value="1"/>
</dbReference>
<comment type="subcellular location">
    <subcellularLocation>
        <location evidence="1">Endoplasmic reticulum</location>
    </subcellularLocation>
    <subcellularLocation>
        <location evidence="6">Golgi apparatus membrane</location>
    </subcellularLocation>
</comment>
<feature type="region of interest" description="Disordered" evidence="7">
    <location>
        <begin position="382"/>
        <end position="410"/>
    </location>
</feature>
<evidence type="ECO:0000313" key="10">
    <source>
        <dbReference type="EnsemblMetazoa" id="OVOC1844.1"/>
    </source>
</evidence>
<dbReference type="Proteomes" id="UP000024404">
    <property type="component" value="Unassembled WGS sequence"/>
</dbReference>
<feature type="region of interest" description="Disordered" evidence="7">
    <location>
        <begin position="444"/>
        <end position="485"/>
    </location>
</feature>
<evidence type="ECO:0000313" key="11">
    <source>
        <dbReference type="Proteomes" id="UP000024404"/>
    </source>
</evidence>
<sequence length="1731" mass="194179">MSQFYWQLQANTQQQGKNDAKDGDEWSCARLNNDDINEGLQQQQQQQQQQPHWWHQENQTGTDPYSAAVFQGFRASSGDNGHANSWQTSITANNPSACFTQQELERIPTKKTASLEITEQQNEQVKYSFGIHQPILHSECSISDHNAEDKKVADEKGSGQQVEKKLISDNDVEGNISTGALLLKEKEQIITDAENGVSVVAVAQVTPMIATSIATTVATPLSVGVLSSNQTFPATVPSTANIARVGPISNHDSCGFSANRVVPPFQPVIPNPQISSLAPVISNARSTSLSLAEGTDETQTTVVVEKTQTVSNVVPVMNFQQANETAVSIKKQESVASNASDQLRKVVDESADSSLIDNMQGTQGQNELRQILKDDREHSITISTSAEQSTDSTAPENSFNKATEKHRDSKNVRDRYRIIRKQYPEVIKRLDRLRMETHRLDWHPTQKASSVEIDESSNRSIPKRRQKNPTSIDLDSNITTNPRNVEPILDSRSFSKMNHSYTFPDRLSSEDSSAKNDVYYGEDFVNSLRRNRHARIREHDNFLSRGTKSEMGEIGPYRGPALAKHNHMMQNVYSHQSSIGYQPYEYYPSGRQSLGPHVGRHTAHNLAIMFNDDNVAMRRPQSSIDATAYSKYHHVNEFAQDSHQNDTREHSFESGEESTGSDSEIARIHNEQEMTRRATAMRYNAVPFPAPNEFYYFGVIQLPQERVEYIMRRLPPPPEYFQLPAIEKAAYLFYCVLYRHHYLPVDLFHKKFNREYFNYICKGDSAEIALWKICKHTQEEYIAKRSVNQLKAYEMSQKQLFSDDHETLDSRQSERGSQVEDDKPMKFRVPHSFLKFGVGGKAIILNVRNSENILEIRDLKSLFGNHKLQRISDAIESFRGPLIAGFTPTHSVHLYVQRQIELILKSEAYLLNPSSSLESDCLLIWQLLEMLVQQQGRVTGPDLSRLLMATCDVSEQRRHYKEKSSSFTPANFNERSVDPKAYDRFTQLLLGGHIKEALDSAIKDGLYSDAMILARRMCVSEPHELEKIETAFLSHRSEMNPVMTLFSVANGQPAPVLASPPMDEVNSWRSHAAIVLANLNTPAALGTVYQLGCVLARRGLYAAADFCFLAVSLLLPTYNPFQPIPKSEDMNADVRQHITLIHATLPGEEMNYGFSNSFSIIDLHATEIFQYSTKLANTGIPANFNVSIAYQLYRLDYAEMVSEFGNSAGDAFRYCVEIAKEIWDKYHEIDIEQLERLYELAERLKFVASADANSTSWLPALRSLIDEQQKVNEENKVRQDDATSVIDHDTENVGLVVVPKLSSDLVTVLFKRKPEVAENFAENNGNQVKDFANTRMLNSETVEWQIGQEELATSSTSLKQQQEEDHKPESNALQATHAAYIPEYRMQPGQLHERVGAYSNTNASYSTLPSVLSVSTKDSVESSITTHTNTAVISSLLPQTNEQILHEAMQSYFNDDNYEWNLKMEQQTDSKIDSEMAAECMIDGNSTFTNNHDNTLHQNVDRLEGKILNGMVPNLAVRNETQGTFQSGFVPPPNSDANQYANCVPERPFSSHQQPNVVKKDEKIHSKGKIVNDHRQNAGLFSKLKATIAKAIPSNNEMILPDDKHPSIVWDPKLNKYVGEGIEEESVPEPPPSVAPSSEKLNGTTHGNVGGLTAARFSGGSRYFNPLIETSSSKPVAHTAPILPPVPVAATFGFIPSMPDDNETFTESPFSVQTGPLPKEAEVSEQVPSNR</sequence>
<reference evidence="10" key="2">
    <citation type="submission" date="2022-06" db="UniProtKB">
        <authorList>
            <consortium name="EnsemblMetazoa"/>
        </authorList>
    </citation>
    <scope>IDENTIFICATION</scope>
</reference>
<dbReference type="GO" id="GO:0070973">
    <property type="term" value="P:protein localization to endoplasmic reticulum exit site"/>
    <property type="evidence" value="ECO:0007669"/>
    <property type="project" value="TreeGrafter"/>
</dbReference>
<feature type="compositionally biased region" description="Basic and acidic residues" evidence="7">
    <location>
        <begin position="643"/>
        <end position="653"/>
    </location>
</feature>
<evidence type="ECO:0000256" key="7">
    <source>
        <dbReference type="SAM" id="MobiDB-lite"/>
    </source>
</evidence>
<feature type="compositionally biased region" description="Polar residues" evidence="7">
    <location>
        <begin position="1705"/>
        <end position="1714"/>
    </location>
</feature>
<dbReference type="Gene3D" id="1.25.40.1030">
    <property type="match status" value="1"/>
</dbReference>
<keyword evidence="6" id="KW-0653">Protein transport</keyword>
<keyword evidence="6" id="KW-0472">Membrane</keyword>
<accession>A0A8R1XR46</accession>
<evidence type="ECO:0000256" key="6">
    <source>
        <dbReference type="RuleBase" id="RU364101"/>
    </source>
</evidence>
<keyword evidence="6" id="KW-0333">Golgi apparatus</keyword>
<evidence type="ECO:0000256" key="4">
    <source>
        <dbReference type="ARBA" id="ARBA00022824"/>
    </source>
</evidence>
<feature type="region of interest" description="Disordered" evidence="7">
    <location>
        <begin position="639"/>
        <end position="665"/>
    </location>
</feature>
<evidence type="ECO:0000259" key="8">
    <source>
        <dbReference type="Pfam" id="PF12931"/>
    </source>
</evidence>
<dbReference type="GO" id="GO:0000139">
    <property type="term" value="C:Golgi membrane"/>
    <property type="evidence" value="ECO:0007669"/>
    <property type="project" value="UniProtKB-SubCell"/>
</dbReference>
<dbReference type="InterPro" id="IPR024340">
    <property type="entry name" value="Sec16_CCD"/>
</dbReference>
<feature type="compositionally biased region" description="Polar residues" evidence="7">
    <location>
        <begin position="382"/>
        <end position="401"/>
    </location>
</feature>
<dbReference type="EMBL" id="CMVM020000057">
    <property type="status" value="NOT_ANNOTATED_CDS"/>
    <property type="molecule type" value="Genomic_DNA"/>
</dbReference>
<dbReference type="PANTHER" id="PTHR13402">
    <property type="entry name" value="RGPR-RELATED"/>
    <property type="match status" value="1"/>
</dbReference>
<evidence type="ECO:0000256" key="2">
    <source>
        <dbReference type="ARBA" id="ARBA00005927"/>
    </source>
</evidence>
<organism evidence="10 11">
    <name type="scientific">Onchocerca volvulus</name>
    <dbReference type="NCBI Taxonomy" id="6282"/>
    <lineage>
        <taxon>Eukaryota</taxon>
        <taxon>Metazoa</taxon>
        <taxon>Ecdysozoa</taxon>
        <taxon>Nematoda</taxon>
        <taxon>Chromadorea</taxon>
        <taxon>Rhabditida</taxon>
        <taxon>Spirurina</taxon>
        <taxon>Spiruromorpha</taxon>
        <taxon>Filarioidea</taxon>
        <taxon>Onchocercidae</taxon>
        <taxon>Onchocerca</taxon>
    </lineage>
</organism>
<evidence type="ECO:0000256" key="1">
    <source>
        <dbReference type="ARBA" id="ARBA00004240"/>
    </source>
</evidence>
<dbReference type="GO" id="GO:0070971">
    <property type="term" value="C:endoplasmic reticulum exit site"/>
    <property type="evidence" value="ECO:0007669"/>
    <property type="project" value="TreeGrafter"/>
</dbReference>
<dbReference type="Pfam" id="PF12931">
    <property type="entry name" value="TPR_Sec16"/>
    <property type="match status" value="1"/>
</dbReference>
<dbReference type="GO" id="GO:0007030">
    <property type="term" value="P:Golgi organization"/>
    <property type="evidence" value="ECO:0007669"/>
    <property type="project" value="TreeGrafter"/>
</dbReference>
<dbReference type="Pfam" id="PF12932">
    <property type="entry name" value="Sec16"/>
    <property type="match status" value="1"/>
</dbReference>
<evidence type="ECO:0000259" key="9">
    <source>
        <dbReference type="Pfam" id="PF12932"/>
    </source>
</evidence>
<proteinExistence type="inferred from homology"/>
<dbReference type="AlphaFoldDB" id="A0A8R1XR46"/>
<feature type="compositionally biased region" description="Low complexity" evidence="7">
    <location>
        <begin position="41"/>
        <end position="50"/>
    </location>
</feature>
<name>A0A8R1XR46_ONCVO</name>
<reference evidence="11" key="1">
    <citation type="submission" date="2013-10" db="EMBL/GenBank/DDBJ databases">
        <title>Genome sequencing of Onchocerca volvulus.</title>
        <authorList>
            <person name="Cotton J."/>
            <person name="Tsai J."/>
            <person name="Stanley E."/>
            <person name="Tracey A."/>
            <person name="Holroyd N."/>
            <person name="Lustigman S."/>
            <person name="Berriman M."/>
        </authorList>
    </citation>
    <scope>NUCLEOTIDE SEQUENCE</scope>
</reference>
<dbReference type="EnsemblMetazoa" id="OVOC1844.1">
    <property type="protein sequence ID" value="OVOC1844.1"/>
    <property type="gene ID" value="WBGene00238653"/>
</dbReference>
<protein>
    <recommendedName>
        <fullName evidence="6">Protein transport protein sec16</fullName>
    </recommendedName>
</protein>
<keyword evidence="3 6" id="KW-0813">Transport</keyword>
<feature type="domain" description="Sec16 central conserved" evidence="9">
    <location>
        <begin position="832"/>
        <end position="936"/>
    </location>
</feature>
<feature type="region of interest" description="Disordered" evidence="7">
    <location>
        <begin position="39"/>
        <end position="62"/>
    </location>
</feature>